<sequence length="65" mass="6735">MSARTNLPFASSDDYRLPADSPPVTAAFALAGLPPVAVLLVAEPVLVVPALSLVCALWFARRTAG</sequence>
<dbReference type="RefSeq" id="WP_227231535.1">
    <property type="nucleotide sequence ID" value="NZ_JAJCVJ010000004.1"/>
</dbReference>
<dbReference type="AlphaFoldDB" id="A0ABD5RAL1"/>
<keyword evidence="3" id="KW-1185">Reference proteome</keyword>
<dbReference type="Proteomes" id="UP001596201">
    <property type="component" value="Unassembled WGS sequence"/>
</dbReference>
<protein>
    <recommendedName>
        <fullName evidence="4">PEP-CTERM protein-sorting domain-containing protein</fullName>
    </recommendedName>
</protein>
<comment type="caution">
    <text evidence="2">The sequence shown here is derived from an EMBL/GenBank/DDBJ whole genome shotgun (WGS) entry which is preliminary data.</text>
</comment>
<dbReference type="EMBL" id="JBHSKX010000001">
    <property type="protein sequence ID" value="MFC5367063.1"/>
    <property type="molecule type" value="Genomic_DNA"/>
</dbReference>
<feature type="transmembrane region" description="Helical" evidence="1">
    <location>
        <begin position="36"/>
        <end position="60"/>
    </location>
</feature>
<evidence type="ECO:0000313" key="2">
    <source>
        <dbReference type="EMBL" id="MFC5367063.1"/>
    </source>
</evidence>
<evidence type="ECO:0008006" key="4">
    <source>
        <dbReference type="Google" id="ProtNLM"/>
    </source>
</evidence>
<accession>A0ABD5RAL1</accession>
<name>A0ABD5RAL1_9EURY</name>
<proteinExistence type="predicted"/>
<keyword evidence="1" id="KW-0472">Membrane</keyword>
<evidence type="ECO:0000256" key="1">
    <source>
        <dbReference type="SAM" id="Phobius"/>
    </source>
</evidence>
<gene>
    <name evidence="2" type="ORF">ACFPJ5_08930</name>
</gene>
<organism evidence="2 3">
    <name type="scientific">Salinirubrum litoreum</name>
    <dbReference type="NCBI Taxonomy" id="1126234"/>
    <lineage>
        <taxon>Archaea</taxon>
        <taxon>Methanobacteriati</taxon>
        <taxon>Methanobacteriota</taxon>
        <taxon>Stenosarchaea group</taxon>
        <taxon>Halobacteria</taxon>
        <taxon>Halobacteriales</taxon>
        <taxon>Haloferacaceae</taxon>
        <taxon>Salinirubrum</taxon>
    </lineage>
</organism>
<keyword evidence="1" id="KW-0812">Transmembrane</keyword>
<reference evidence="2 3" key="1">
    <citation type="journal article" date="2019" name="Int. J. Syst. Evol. Microbiol.">
        <title>The Global Catalogue of Microorganisms (GCM) 10K type strain sequencing project: providing services to taxonomists for standard genome sequencing and annotation.</title>
        <authorList>
            <consortium name="The Broad Institute Genomics Platform"/>
            <consortium name="The Broad Institute Genome Sequencing Center for Infectious Disease"/>
            <person name="Wu L."/>
            <person name="Ma J."/>
        </authorList>
    </citation>
    <scope>NUCLEOTIDE SEQUENCE [LARGE SCALE GENOMIC DNA]</scope>
    <source>
        <strain evidence="2 3">CGMCC 1.12237</strain>
    </source>
</reference>
<evidence type="ECO:0000313" key="3">
    <source>
        <dbReference type="Proteomes" id="UP001596201"/>
    </source>
</evidence>
<keyword evidence="1" id="KW-1133">Transmembrane helix</keyword>